<sequence length="175" mass="19552">MEPASHEEFTNSSTEPSKDLGQRVENKVLVAWRRHIVSFGPAKEPSAETSNHHKQNHEQVVEQLSATFLRRDVHVDAVDVVEASNVACGVWGVVLTAADDVFEQRFVVRERIGRGKVDGVDMFCFAVSVHQTLPKQHHIGQGVVDGQNDHRGQDSLQNGAHHVEQIAKQPEHHEH</sequence>
<protein>
    <submittedName>
        <fullName evidence="2">Uncharacterized protein</fullName>
    </submittedName>
</protein>
<dbReference type="OrthoDB" id="10629837at2759"/>
<dbReference type="AlphaFoldDB" id="A0A9P8PEC4"/>
<organism evidence="2 3">
    <name type="scientific">Ogataea philodendri</name>
    <dbReference type="NCBI Taxonomy" id="1378263"/>
    <lineage>
        <taxon>Eukaryota</taxon>
        <taxon>Fungi</taxon>
        <taxon>Dikarya</taxon>
        <taxon>Ascomycota</taxon>
        <taxon>Saccharomycotina</taxon>
        <taxon>Pichiomycetes</taxon>
        <taxon>Pichiales</taxon>
        <taxon>Pichiaceae</taxon>
        <taxon>Ogataea</taxon>
    </lineage>
</organism>
<evidence type="ECO:0000313" key="3">
    <source>
        <dbReference type="Proteomes" id="UP000769157"/>
    </source>
</evidence>
<proteinExistence type="predicted"/>
<comment type="caution">
    <text evidence="2">The sequence shown here is derived from an EMBL/GenBank/DDBJ whole genome shotgun (WGS) entry which is preliminary data.</text>
</comment>
<reference evidence="2" key="2">
    <citation type="submission" date="2021-01" db="EMBL/GenBank/DDBJ databases">
        <authorList>
            <person name="Schikora-Tamarit M.A."/>
        </authorList>
    </citation>
    <scope>NUCLEOTIDE SEQUENCE</scope>
    <source>
        <strain evidence="2">CBS6075</strain>
    </source>
</reference>
<dbReference type="RefSeq" id="XP_046063867.1">
    <property type="nucleotide sequence ID" value="XM_046209108.1"/>
</dbReference>
<accession>A0A9P8PEC4</accession>
<dbReference type="GeneID" id="70232925"/>
<dbReference type="Proteomes" id="UP000769157">
    <property type="component" value="Unassembled WGS sequence"/>
</dbReference>
<gene>
    <name evidence="2" type="ORF">OGAPHI_000957</name>
</gene>
<feature type="region of interest" description="Disordered" evidence="1">
    <location>
        <begin position="1"/>
        <end position="20"/>
    </location>
</feature>
<name>A0A9P8PEC4_9ASCO</name>
<dbReference type="EMBL" id="JAEUBE010000087">
    <property type="protein sequence ID" value="KAH3670442.1"/>
    <property type="molecule type" value="Genomic_DNA"/>
</dbReference>
<reference evidence="2" key="1">
    <citation type="journal article" date="2021" name="Open Biol.">
        <title>Shared evolutionary footprints suggest mitochondrial oxidative damage underlies multiple complex I losses in fungi.</title>
        <authorList>
            <person name="Schikora-Tamarit M.A."/>
            <person name="Marcet-Houben M."/>
            <person name="Nosek J."/>
            <person name="Gabaldon T."/>
        </authorList>
    </citation>
    <scope>NUCLEOTIDE SEQUENCE</scope>
    <source>
        <strain evidence="2">CBS6075</strain>
    </source>
</reference>
<keyword evidence="3" id="KW-1185">Reference proteome</keyword>
<evidence type="ECO:0000313" key="2">
    <source>
        <dbReference type="EMBL" id="KAH3670442.1"/>
    </source>
</evidence>
<evidence type="ECO:0000256" key="1">
    <source>
        <dbReference type="SAM" id="MobiDB-lite"/>
    </source>
</evidence>